<evidence type="ECO:0000313" key="2">
    <source>
        <dbReference type="Proteomes" id="UP000244005"/>
    </source>
</evidence>
<organism evidence="1 2">
    <name type="scientific">Marchantia polymorpha</name>
    <name type="common">Common liverwort</name>
    <name type="synonym">Marchantia aquatica</name>
    <dbReference type="NCBI Taxonomy" id="3197"/>
    <lineage>
        <taxon>Eukaryota</taxon>
        <taxon>Viridiplantae</taxon>
        <taxon>Streptophyta</taxon>
        <taxon>Embryophyta</taxon>
        <taxon>Marchantiophyta</taxon>
        <taxon>Marchantiopsida</taxon>
        <taxon>Marchantiidae</taxon>
        <taxon>Marchantiales</taxon>
        <taxon>Marchantiaceae</taxon>
        <taxon>Marchantia</taxon>
    </lineage>
</organism>
<accession>A0A2R6WD52</accession>
<dbReference type="AlphaFoldDB" id="A0A2R6WD52"/>
<dbReference type="Gramene" id="Mp1g29350.1">
    <property type="protein sequence ID" value="Mp1g29350.1.cds1"/>
    <property type="gene ID" value="Mp1g29350"/>
</dbReference>
<gene>
    <name evidence="1" type="ORF">MARPO_0107s0050</name>
</gene>
<dbReference type="Proteomes" id="UP000244005">
    <property type="component" value="Unassembled WGS sequence"/>
</dbReference>
<dbReference type="EMBL" id="KZ772779">
    <property type="protein sequence ID" value="PTQ31783.1"/>
    <property type="molecule type" value="Genomic_DNA"/>
</dbReference>
<reference evidence="2" key="1">
    <citation type="journal article" date="2017" name="Cell">
        <title>Insights into land plant evolution garnered from the Marchantia polymorpha genome.</title>
        <authorList>
            <person name="Bowman J.L."/>
            <person name="Kohchi T."/>
            <person name="Yamato K.T."/>
            <person name="Jenkins J."/>
            <person name="Shu S."/>
            <person name="Ishizaki K."/>
            <person name="Yamaoka S."/>
            <person name="Nishihama R."/>
            <person name="Nakamura Y."/>
            <person name="Berger F."/>
            <person name="Adam C."/>
            <person name="Aki S.S."/>
            <person name="Althoff F."/>
            <person name="Araki T."/>
            <person name="Arteaga-Vazquez M.A."/>
            <person name="Balasubrmanian S."/>
            <person name="Barry K."/>
            <person name="Bauer D."/>
            <person name="Boehm C.R."/>
            <person name="Briginshaw L."/>
            <person name="Caballero-Perez J."/>
            <person name="Catarino B."/>
            <person name="Chen F."/>
            <person name="Chiyoda S."/>
            <person name="Chovatia M."/>
            <person name="Davies K.M."/>
            <person name="Delmans M."/>
            <person name="Demura T."/>
            <person name="Dierschke T."/>
            <person name="Dolan L."/>
            <person name="Dorantes-Acosta A.E."/>
            <person name="Eklund D.M."/>
            <person name="Florent S.N."/>
            <person name="Flores-Sandoval E."/>
            <person name="Fujiyama A."/>
            <person name="Fukuzawa H."/>
            <person name="Galik B."/>
            <person name="Grimanelli D."/>
            <person name="Grimwood J."/>
            <person name="Grossniklaus U."/>
            <person name="Hamada T."/>
            <person name="Haseloff J."/>
            <person name="Hetherington A.J."/>
            <person name="Higo A."/>
            <person name="Hirakawa Y."/>
            <person name="Hundley H.N."/>
            <person name="Ikeda Y."/>
            <person name="Inoue K."/>
            <person name="Inoue S.I."/>
            <person name="Ishida S."/>
            <person name="Jia Q."/>
            <person name="Kakita M."/>
            <person name="Kanazawa T."/>
            <person name="Kawai Y."/>
            <person name="Kawashima T."/>
            <person name="Kennedy M."/>
            <person name="Kinose K."/>
            <person name="Kinoshita T."/>
            <person name="Kohara Y."/>
            <person name="Koide E."/>
            <person name="Komatsu K."/>
            <person name="Kopischke S."/>
            <person name="Kubo M."/>
            <person name="Kyozuka J."/>
            <person name="Lagercrantz U."/>
            <person name="Lin S.S."/>
            <person name="Lindquist E."/>
            <person name="Lipzen A.M."/>
            <person name="Lu C.W."/>
            <person name="De Luna E."/>
            <person name="Martienssen R.A."/>
            <person name="Minamino N."/>
            <person name="Mizutani M."/>
            <person name="Mizutani M."/>
            <person name="Mochizuki N."/>
            <person name="Monte I."/>
            <person name="Mosher R."/>
            <person name="Nagasaki H."/>
            <person name="Nakagami H."/>
            <person name="Naramoto S."/>
            <person name="Nishitani K."/>
            <person name="Ohtani M."/>
            <person name="Okamoto T."/>
            <person name="Okumura M."/>
            <person name="Phillips J."/>
            <person name="Pollak B."/>
            <person name="Reinders A."/>
            <person name="Rovekamp M."/>
            <person name="Sano R."/>
            <person name="Sawa S."/>
            <person name="Schmid M.W."/>
            <person name="Shirakawa M."/>
            <person name="Solano R."/>
            <person name="Spunde A."/>
            <person name="Suetsugu N."/>
            <person name="Sugano S."/>
            <person name="Sugiyama A."/>
            <person name="Sun R."/>
            <person name="Suzuki Y."/>
            <person name="Takenaka M."/>
            <person name="Takezawa D."/>
            <person name="Tomogane H."/>
            <person name="Tsuzuki M."/>
            <person name="Ueda T."/>
            <person name="Umeda M."/>
            <person name="Ward J.M."/>
            <person name="Watanabe Y."/>
            <person name="Yazaki K."/>
            <person name="Yokoyama R."/>
            <person name="Yoshitake Y."/>
            <person name="Yotsui I."/>
            <person name="Zachgo S."/>
            <person name="Schmutz J."/>
        </authorList>
    </citation>
    <scope>NUCLEOTIDE SEQUENCE [LARGE SCALE GENOMIC DNA]</scope>
    <source>
        <strain evidence="2">Tak-1</strain>
    </source>
</reference>
<sequence length="122" mass="14120">MRMNTEGKVYLTWNLGKKAESYGCWTEMFAYARICLLPKVSVRCTFQIVHRKMEILVSEPKYLCAAGAKADTVLKLRKHCQLFGYNSVQKNLNAAWKMLYLIMIACATEFPRLEEEPSFLAR</sequence>
<proteinExistence type="predicted"/>
<evidence type="ECO:0000313" key="1">
    <source>
        <dbReference type="EMBL" id="PTQ31783.1"/>
    </source>
</evidence>
<protein>
    <submittedName>
        <fullName evidence="1">Uncharacterized protein</fullName>
    </submittedName>
</protein>
<keyword evidence="2" id="KW-1185">Reference proteome</keyword>
<name>A0A2R6WD52_MARPO</name>